<organism evidence="2 3">
    <name type="scientific">Oryza sativa subsp. japonica</name>
    <name type="common">Rice</name>
    <dbReference type="NCBI Taxonomy" id="39947"/>
    <lineage>
        <taxon>Eukaryota</taxon>
        <taxon>Viridiplantae</taxon>
        <taxon>Streptophyta</taxon>
        <taxon>Embryophyta</taxon>
        <taxon>Tracheophyta</taxon>
        <taxon>Spermatophyta</taxon>
        <taxon>Magnoliopsida</taxon>
        <taxon>Liliopsida</taxon>
        <taxon>Poales</taxon>
        <taxon>Poaceae</taxon>
        <taxon>BOP clade</taxon>
        <taxon>Oryzoideae</taxon>
        <taxon>Oryzeae</taxon>
        <taxon>Oryzinae</taxon>
        <taxon>Oryza</taxon>
        <taxon>Oryza sativa</taxon>
    </lineage>
</organism>
<evidence type="ECO:0000313" key="2">
    <source>
        <dbReference type="EMBL" id="BAS70564.1"/>
    </source>
</evidence>
<protein>
    <submittedName>
        <fullName evidence="2">Os01g0165200 protein</fullName>
    </submittedName>
</protein>
<dbReference type="PANTHER" id="PTHR46034">
    <property type="match status" value="1"/>
</dbReference>
<sequence>LYQIINDLSKKTEEMEKMKVDSDQEILLLKKLVKVMERKVEHLEQQLEKSHSSSAPLFGVTNDDVEGPSILLTGGHNGINWLSSLDSYCPATDILETLMPMSSARAYAAVATLKDHVFIFGGWNGIRSLWYNTVECYNRGANKWIGLPCLNHEKGHLAGATLNAMCSCCG</sequence>
<keyword evidence="3" id="KW-1185">Reference proteome</keyword>
<evidence type="ECO:0000256" key="1">
    <source>
        <dbReference type="SAM" id="Coils"/>
    </source>
</evidence>
<dbReference type="Proteomes" id="UP000059680">
    <property type="component" value="Chromosome 1"/>
</dbReference>
<dbReference type="InterPro" id="IPR015915">
    <property type="entry name" value="Kelch-typ_b-propeller"/>
</dbReference>
<dbReference type="SUPFAM" id="SSF117281">
    <property type="entry name" value="Kelch motif"/>
    <property type="match status" value="1"/>
</dbReference>
<feature type="non-terminal residue" evidence="2">
    <location>
        <position position="170"/>
    </location>
</feature>
<reference evidence="2 3" key="3">
    <citation type="journal article" date="2013" name="Rice">
        <title>Improvement of the Oryza sativa Nipponbare reference genome using next generation sequence and optical map data.</title>
        <authorList>
            <person name="Kawahara Y."/>
            <person name="de la Bastide M."/>
            <person name="Hamilton J.P."/>
            <person name="Kanamori H."/>
            <person name="McCombie W.R."/>
            <person name="Ouyang S."/>
            <person name="Schwartz D.C."/>
            <person name="Tanaka T."/>
            <person name="Wu J."/>
            <person name="Zhou S."/>
            <person name="Childs K.L."/>
            <person name="Davidson R.M."/>
            <person name="Lin H."/>
            <person name="Quesada-Ocampo L."/>
            <person name="Vaillancourt B."/>
            <person name="Sakai H."/>
            <person name="Lee S.S."/>
            <person name="Kim J."/>
            <person name="Numa H."/>
            <person name="Itoh T."/>
            <person name="Buell C.R."/>
            <person name="Matsumoto T."/>
        </authorList>
    </citation>
    <scope>NUCLEOTIDE SEQUENCE [LARGE SCALE GENOMIC DNA]</scope>
    <source>
        <strain evidence="3">cv. Nipponbare</strain>
    </source>
</reference>
<dbReference type="GO" id="GO:0034976">
    <property type="term" value="P:response to endoplasmic reticulum stress"/>
    <property type="evidence" value="ECO:0007669"/>
    <property type="project" value="InterPro"/>
</dbReference>
<dbReference type="InterPro" id="IPR006652">
    <property type="entry name" value="Kelch_1"/>
</dbReference>
<dbReference type="InterPro" id="IPR044832">
    <property type="entry name" value="NRP-like"/>
</dbReference>
<dbReference type="Pfam" id="PF01344">
    <property type="entry name" value="Kelch_1"/>
    <property type="match status" value="1"/>
</dbReference>
<name>A0A0P0UZ00_ORYSJ</name>
<dbReference type="PANTHER" id="PTHR46034:SF42">
    <property type="entry name" value="OS01G0165200 PROTEIN"/>
    <property type="match status" value="1"/>
</dbReference>
<reference evidence="3" key="1">
    <citation type="journal article" date="2005" name="Nature">
        <title>The map-based sequence of the rice genome.</title>
        <authorList>
            <consortium name="International rice genome sequencing project (IRGSP)"/>
            <person name="Matsumoto T."/>
            <person name="Wu J."/>
            <person name="Kanamori H."/>
            <person name="Katayose Y."/>
            <person name="Fujisawa M."/>
            <person name="Namiki N."/>
            <person name="Mizuno H."/>
            <person name="Yamamoto K."/>
            <person name="Antonio B.A."/>
            <person name="Baba T."/>
            <person name="Sakata K."/>
            <person name="Nagamura Y."/>
            <person name="Aoki H."/>
            <person name="Arikawa K."/>
            <person name="Arita K."/>
            <person name="Bito T."/>
            <person name="Chiden Y."/>
            <person name="Fujitsuka N."/>
            <person name="Fukunaka R."/>
            <person name="Hamada M."/>
            <person name="Harada C."/>
            <person name="Hayashi A."/>
            <person name="Hijishita S."/>
            <person name="Honda M."/>
            <person name="Hosokawa S."/>
            <person name="Ichikawa Y."/>
            <person name="Idonuma A."/>
            <person name="Iijima M."/>
            <person name="Ikeda M."/>
            <person name="Ikeno M."/>
            <person name="Ito K."/>
            <person name="Ito S."/>
            <person name="Ito T."/>
            <person name="Ito Y."/>
            <person name="Ito Y."/>
            <person name="Iwabuchi A."/>
            <person name="Kamiya K."/>
            <person name="Karasawa W."/>
            <person name="Kurita K."/>
            <person name="Katagiri S."/>
            <person name="Kikuta A."/>
            <person name="Kobayashi H."/>
            <person name="Kobayashi N."/>
            <person name="Machita K."/>
            <person name="Maehara T."/>
            <person name="Masukawa M."/>
            <person name="Mizubayashi T."/>
            <person name="Mukai Y."/>
            <person name="Nagasaki H."/>
            <person name="Nagata Y."/>
            <person name="Naito S."/>
            <person name="Nakashima M."/>
            <person name="Nakama Y."/>
            <person name="Nakamichi Y."/>
            <person name="Nakamura M."/>
            <person name="Meguro A."/>
            <person name="Negishi M."/>
            <person name="Ohta I."/>
            <person name="Ohta T."/>
            <person name="Okamoto M."/>
            <person name="Ono N."/>
            <person name="Saji S."/>
            <person name="Sakaguchi M."/>
            <person name="Sakai K."/>
            <person name="Shibata M."/>
            <person name="Shimokawa T."/>
            <person name="Song J."/>
            <person name="Takazaki Y."/>
            <person name="Terasawa K."/>
            <person name="Tsugane M."/>
            <person name="Tsuji K."/>
            <person name="Ueda S."/>
            <person name="Waki K."/>
            <person name="Yamagata H."/>
            <person name="Yamamoto M."/>
            <person name="Yamamoto S."/>
            <person name="Yamane H."/>
            <person name="Yoshiki S."/>
            <person name="Yoshihara R."/>
            <person name="Yukawa K."/>
            <person name="Zhong H."/>
            <person name="Yano M."/>
            <person name="Yuan Q."/>
            <person name="Ouyang S."/>
            <person name="Liu J."/>
            <person name="Jones K.M."/>
            <person name="Gansberger K."/>
            <person name="Moffat K."/>
            <person name="Hill J."/>
            <person name="Bera J."/>
            <person name="Fadrosh D."/>
            <person name="Jin S."/>
            <person name="Johri S."/>
            <person name="Kim M."/>
            <person name="Overton L."/>
            <person name="Reardon M."/>
            <person name="Tsitrin T."/>
            <person name="Vuong H."/>
            <person name="Weaver B."/>
            <person name="Ciecko A."/>
            <person name="Tallon L."/>
            <person name="Jackson J."/>
            <person name="Pai G."/>
            <person name="Aken S.V."/>
            <person name="Utterback T."/>
            <person name="Reidmuller S."/>
            <person name="Feldblyum T."/>
            <person name="Hsiao J."/>
            <person name="Zismann V."/>
            <person name="Iobst S."/>
            <person name="de Vazeille A.R."/>
            <person name="Buell C.R."/>
            <person name="Ying K."/>
            <person name="Li Y."/>
            <person name="Lu T."/>
            <person name="Huang Y."/>
            <person name="Zhao Q."/>
            <person name="Feng Q."/>
            <person name="Zhang L."/>
            <person name="Zhu J."/>
            <person name="Weng Q."/>
            <person name="Mu J."/>
            <person name="Lu Y."/>
            <person name="Fan D."/>
            <person name="Liu Y."/>
            <person name="Guan J."/>
            <person name="Zhang Y."/>
            <person name="Yu S."/>
            <person name="Liu X."/>
            <person name="Zhang Y."/>
            <person name="Hong G."/>
            <person name="Han B."/>
            <person name="Choisne N."/>
            <person name="Demange N."/>
            <person name="Orjeda G."/>
            <person name="Samain S."/>
            <person name="Cattolico L."/>
            <person name="Pelletier E."/>
            <person name="Couloux A."/>
            <person name="Segurens B."/>
            <person name="Wincker P."/>
            <person name="D'Hont A."/>
            <person name="Scarpelli C."/>
            <person name="Weissenbach J."/>
            <person name="Salanoubat M."/>
            <person name="Quetier F."/>
            <person name="Yu Y."/>
            <person name="Kim H.R."/>
            <person name="Rambo T."/>
            <person name="Currie J."/>
            <person name="Collura K."/>
            <person name="Luo M."/>
            <person name="Yang T."/>
            <person name="Ammiraju J.S.S."/>
            <person name="Engler F."/>
            <person name="Soderlund C."/>
            <person name="Wing R.A."/>
            <person name="Palmer L.E."/>
            <person name="de la Bastide M."/>
            <person name="Spiegel L."/>
            <person name="Nascimento L."/>
            <person name="Zutavern T."/>
            <person name="O'Shaughnessy A."/>
            <person name="Dike S."/>
            <person name="Dedhia N."/>
            <person name="Preston R."/>
            <person name="Balija V."/>
            <person name="McCombie W.R."/>
            <person name="Chow T."/>
            <person name="Chen H."/>
            <person name="Chung M."/>
            <person name="Chen C."/>
            <person name="Shaw J."/>
            <person name="Wu H."/>
            <person name="Hsiao K."/>
            <person name="Chao Y."/>
            <person name="Chu M."/>
            <person name="Cheng C."/>
            <person name="Hour A."/>
            <person name="Lee P."/>
            <person name="Lin S."/>
            <person name="Lin Y."/>
            <person name="Liou J."/>
            <person name="Liu S."/>
            <person name="Hsing Y."/>
            <person name="Raghuvanshi S."/>
            <person name="Mohanty A."/>
            <person name="Bharti A.K."/>
            <person name="Gaur A."/>
            <person name="Gupta V."/>
            <person name="Kumar D."/>
            <person name="Ravi V."/>
            <person name="Vij S."/>
            <person name="Kapur A."/>
            <person name="Khurana P."/>
            <person name="Khurana P."/>
            <person name="Khurana J.P."/>
            <person name="Tyagi A.K."/>
            <person name="Gaikwad K."/>
            <person name="Singh A."/>
            <person name="Dalal V."/>
            <person name="Srivastava S."/>
            <person name="Dixit A."/>
            <person name="Pal A.K."/>
            <person name="Ghazi I.A."/>
            <person name="Yadav M."/>
            <person name="Pandit A."/>
            <person name="Bhargava A."/>
            <person name="Sureshbabu K."/>
            <person name="Batra K."/>
            <person name="Sharma T.R."/>
            <person name="Mohapatra T."/>
            <person name="Singh N.K."/>
            <person name="Messing J."/>
            <person name="Nelson A.B."/>
            <person name="Fuks G."/>
            <person name="Kavchok S."/>
            <person name="Keizer G."/>
            <person name="Linton E."/>
            <person name="Llaca V."/>
            <person name="Song R."/>
            <person name="Tanyolac B."/>
            <person name="Young S."/>
            <person name="Ho-Il K."/>
            <person name="Hahn J.H."/>
            <person name="Sangsakoo G."/>
            <person name="Vanavichit A."/>
            <person name="de Mattos Luiz.A.T."/>
            <person name="Zimmer P.D."/>
            <person name="Malone G."/>
            <person name="Dellagostin O."/>
            <person name="de Oliveira A.C."/>
            <person name="Bevan M."/>
            <person name="Bancroft I."/>
            <person name="Minx P."/>
            <person name="Cordum H."/>
            <person name="Wilson R."/>
            <person name="Cheng Z."/>
            <person name="Jin W."/>
            <person name="Jiang J."/>
            <person name="Leong S.A."/>
            <person name="Iwama H."/>
            <person name="Gojobori T."/>
            <person name="Itoh T."/>
            <person name="Niimura Y."/>
            <person name="Fujii Y."/>
            <person name="Habara T."/>
            <person name="Sakai H."/>
            <person name="Sato Y."/>
            <person name="Wilson G."/>
            <person name="Kumar K."/>
            <person name="McCouch S."/>
            <person name="Juretic N."/>
            <person name="Hoen D."/>
            <person name="Wright S."/>
            <person name="Bruskiewich R."/>
            <person name="Bureau T."/>
            <person name="Miyao A."/>
            <person name="Hirochika H."/>
            <person name="Nishikawa T."/>
            <person name="Kadowaki K."/>
            <person name="Sugiura M."/>
            <person name="Burr B."/>
            <person name="Sasaki T."/>
        </authorList>
    </citation>
    <scope>NUCLEOTIDE SEQUENCE [LARGE SCALE GENOMIC DNA]</scope>
    <source>
        <strain evidence="3">cv. Nipponbare</strain>
    </source>
</reference>
<dbReference type="EMBL" id="AP014957">
    <property type="protein sequence ID" value="BAS70564.1"/>
    <property type="molecule type" value="Genomic_DNA"/>
</dbReference>
<dbReference type="SMART" id="SM00612">
    <property type="entry name" value="Kelch"/>
    <property type="match status" value="2"/>
</dbReference>
<dbReference type="Gene3D" id="2.120.10.80">
    <property type="entry name" value="Kelch-type beta propeller"/>
    <property type="match status" value="1"/>
</dbReference>
<accession>A0A0P0UZ00</accession>
<proteinExistence type="predicted"/>
<dbReference type="AlphaFoldDB" id="A0A0P0UZ00"/>
<dbReference type="ExpressionAtlas" id="A0A0P0UZ00">
    <property type="expression patterns" value="baseline and differential"/>
</dbReference>
<feature type="coiled-coil region" evidence="1">
    <location>
        <begin position="26"/>
        <end position="53"/>
    </location>
</feature>
<reference evidence="2 3" key="2">
    <citation type="journal article" date="2013" name="Plant Cell Physiol.">
        <title>Rice Annotation Project Database (RAP-DB): an integrative and interactive database for rice genomics.</title>
        <authorList>
            <person name="Sakai H."/>
            <person name="Lee S.S."/>
            <person name="Tanaka T."/>
            <person name="Numa H."/>
            <person name="Kim J."/>
            <person name="Kawahara Y."/>
            <person name="Wakimoto H."/>
            <person name="Yang C.C."/>
            <person name="Iwamoto M."/>
            <person name="Abe T."/>
            <person name="Yamada Y."/>
            <person name="Muto A."/>
            <person name="Inokuchi H."/>
            <person name="Ikemura T."/>
            <person name="Matsumoto T."/>
            <person name="Sasaki T."/>
            <person name="Itoh T."/>
        </authorList>
    </citation>
    <scope>NUCLEOTIDE SEQUENCE [LARGE SCALE GENOMIC DNA]</scope>
    <source>
        <strain evidence="3">cv. Nipponbare</strain>
    </source>
</reference>
<evidence type="ECO:0000313" key="3">
    <source>
        <dbReference type="Proteomes" id="UP000059680"/>
    </source>
</evidence>
<gene>
    <name evidence="2" type="ordered locus">Os01g0165200</name>
    <name evidence="2" type="ORF">OSNPB_010165200</name>
</gene>
<keyword evidence="1" id="KW-0175">Coiled coil</keyword>
<dbReference type="SMR" id="A0A0P0UZ00"/>